<gene>
    <name evidence="5" type="ORF">EKO23_19165</name>
</gene>
<keyword evidence="2" id="KW-0479">Metal-binding</keyword>
<dbReference type="InterPro" id="IPR001433">
    <property type="entry name" value="OxRdtase_FAD/NAD-bd"/>
</dbReference>
<reference evidence="5 6" key="1">
    <citation type="submission" date="2019-01" db="EMBL/GenBank/DDBJ databases">
        <title>Nocardioides guangzhouensis sp. nov., an actinobacterium isolated from soil.</title>
        <authorList>
            <person name="Fu Y."/>
            <person name="Cai Y."/>
            <person name="Lin Z."/>
            <person name="Chen P."/>
        </authorList>
    </citation>
    <scope>NUCLEOTIDE SEQUENCE [LARGE SCALE GENOMIC DNA]</scope>
    <source>
        <strain evidence="5 6">130</strain>
    </source>
</reference>
<comment type="cofactor">
    <cofactor evidence="1">
        <name>FAD</name>
        <dbReference type="ChEBI" id="CHEBI:57692"/>
    </cofactor>
</comment>
<dbReference type="InterPro" id="IPR050415">
    <property type="entry name" value="MRET"/>
</dbReference>
<dbReference type="OrthoDB" id="5179582at2"/>
<dbReference type="EMBL" id="SDKM01000033">
    <property type="protein sequence ID" value="RYP83418.1"/>
    <property type="molecule type" value="Genomic_DNA"/>
</dbReference>
<organism evidence="5 6">
    <name type="scientific">Nocardioides guangzhouensis</name>
    <dbReference type="NCBI Taxonomy" id="2497878"/>
    <lineage>
        <taxon>Bacteria</taxon>
        <taxon>Bacillati</taxon>
        <taxon>Actinomycetota</taxon>
        <taxon>Actinomycetes</taxon>
        <taxon>Propionibacteriales</taxon>
        <taxon>Nocardioidaceae</taxon>
        <taxon>Nocardioides</taxon>
    </lineage>
</organism>
<comment type="caution">
    <text evidence="5">The sequence shown here is derived from an EMBL/GenBank/DDBJ whole genome shotgun (WGS) entry which is preliminary data.</text>
</comment>
<dbReference type="InterPro" id="IPR008333">
    <property type="entry name" value="Cbr1-like_FAD-bd_dom"/>
</dbReference>
<dbReference type="Proteomes" id="UP000295198">
    <property type="component" value="Unassembled WGS sequence"/>
</dbReference>
<evidence type="ECO:0000313" key="5">
    <source>
        <dbReference type="EMBL" id="RYP83418.1"/>
    </source>
</evidence>
<dbReference type="PANTHER" id="PTHR47354">
    <property type="entry name" value="NADH OXIDOREDUCTASE HCR"/>
    <property type="match status" value="1"/>
</dbReference>
<proteinExistence type="predicted"/>
<dbReference type="CDD" id="cd06217">
    <property type="entry name" value="FNR_iron_sulfur_binding_3"/>
    <property type="match status" value="1"/>
</dbReference>
<dbReference type="Pfam" id="PF00970">
    <property type="entry name" value="FAD_binding_6"/>
    <property type="match status" value="1"/>
</dbReference>
<dbReference type="GO" id="GO:0051537">
    <property type="term" value="F:2 iron, 2 sulfur cluster binding"/>
    <property type="evidence" value="ECO:0007669"/>
    <property type="project" value="UniProtKB-KW"/>
</dbReference>
<dbReference type="InterPro" id="IPR017927">
    <property type="entry name" value="FAD-bd_FR_type"/>
</dbReference>
<feature type="domain" description="FAD-binding FR-type" evidence="4">
    <location>
        <begin position="14"/>
        <end position="115"/>
    </location>
</feature>
<keyword evidence="6" id="KW-1185">Reference proteome</keyword>
<dbReference type="PRINTS" id="PR00410">
    <property type="entry name" value="PHEHYDRXLASE"/>
</dbReference>
<dbReference type="SUPFAM" id="SSF52343">
    <property type="entry name" value="Ferredoxin reductase-like, C-terminal NADP-linked domain"/>
    <property type="match status" value="1"/>
</dbReference>
<evidence type="ECO:0000313" key="6">
    <source>
        <dbReference type="Proteomes" id="UP000295198"/>
    </source>
</evidence>
<evidence type="ECO:0000256" key="3">
    <source>
        <dbReference type="ARBA" id="ARBA00023014"/>
    </source>
</evidence>
<keyword evidence="2" id="KW-0408">Iron</keyword>
<dbReference type="Gene3D" id="3.40.50.80">
    <property type="entry name" value="Nucleotide-binding domain of ferredoxin-NADP reductase (FNR) module"/>
    <property type="match status" value="1"/>
</dbReference>
<dbReference type="InterPro" id="IPR039261">
    <property type="entry name" value="FNR_nucleotide-bd"/>
</dbReference>
<dbReference type="AlphaFoldDB" id="A0A4Q4Z7D9"/>
<keyword evidence="3" id="KW-0411">Iron-sulfur</keyword>
<protein>
    <submittedName>
        <fullName evidence="5">Oxidoreductase</fullName>
    </submittedName>
</protein>
<dbReference type="Gene3D" id="2.40.30.10">
    <property type="entry name" value="Translation factors"/>
    <property type="match status" value="1"/>
</dbReference>
<sequence length="250" mass="26886">MARAAVPGGLRARRTWRPAVLVERHPETAAASTLVLRVADWPGHLAGQHVDVRLTAEDGYQAVRSYSLAAPADGDQVEVTVQRTDGGEVSPFLADDLADGDAVEVRGPLGGWFVWRPETPGPVLLVAAGSGVVPLMAMVRARAGASRAPFRLVHSVRTPDDRIYGAELRRRVAEDAGLDVTWIYTRKAPDEDRRGTGRLQPEDLAAHGWPPDFEPTCYVCGPTGFVEAAAAMLLAAGHDPDRVRTERFGG</sequence>
<dbReference type="Pfam" id="PF00175">
    <property type="entry name" value="NAD_binding_1"/>
    <property type="match status" value="1"/>
</dbReference>
<evidence type="ECO:0000259" key="4">
    <source>
        <dbReference type="PROSITE" id="PS51384"/>
    </source>
</evidence>
<accession>A0A4Q4Z7D9</accession>
<dbReference type="SUPFAM" id="SSF63380">
    <property type="entry name" value="Riboflavin synthase domain-like"/>
    <property type="match status" value="1"/>
</dbReference>
<evidence type="ECO:0000256" key="2">
    <source>
        <dbReference type="ARBA" id="ARBA00022714"/>
    </source>
</evidence>
<dbReference type="InterPro" id="IPR017938">
    <property type="entry name" value="Riboflavin_synthase-like_b-brl"/>
</dbReference>
<dbReference type="GO" id="GO:0016491">
    <property type="term" value="F:oxidoreductase activity"/>
    <property type="evidence" value="ECO:0007669"/>
    <property type="project" value="InterPro"/>
</dbReference>
<name>A0A4Q4Z7D9_9ACTN</name>
<dbReference type="PROSITE" id="PS51384">
    <property type="entry name" value="FAD_FR"/>
    <property type="match status" value="1"/>
</dbReference>
<dbReference type="RefSeq" id="WP_134719733.1">
    <property type="nucleotide sequence ID" value="NZ_SDKM01000033.1"/>
</dbReference>
<dbReference type="PANTHER" id="PTHR47354:SF5">
    <property type="entry name" value="PROTEIN RFBI"/>
    <property type="match status" value="1"/>
</dbReference>
<keyword evidence="2" id="KW-0001">2Fe-2S</keyword>
<evidence type="ECO:0000256" key="1">
    <source>
        <dbReference type="ARBA" id="ARBA00001974"/>
    </source>
</evidence>